<protein>
    <recommendedName>
        <fullName evidence="2">Ribosome-binding factor A</fullName>
    </recommendedName>
</protein>
<organism evidence="1">
    <name type="scientific">marine sediment metagenome</name>
    <dbReference type="NCBI Taxonomy" id="412755"/>
    <lineage>
        <taxon>unclassified sequences</taxon>
        <taxon>metagenomes</taxon>
        <taxon>ecological metagenomes</taxon>
    </lineage>
</organism>
<dbReference type="NCBIfam" id="TIGR00082">
    <property type="entry name" value="rbfA"/>
    <property type="match status" value="1"/>
</dbReference>
<dbReference type="Gene3D" id="3.30.300.20">
    <property type="match status" value="1"/>
</dbReference>
<proteinExistence type="inferred from homology"/>
<accession>A0A0F9IRW7</accession>
<name>A0A0F9IRW7_9ZZZZ</name>
<evidence type="ECO:0008006" key="2">
    <source>
        <dbReference type="Google" id="ProtNLM"/>
    </source>
</evidence>
<dbReference type="PANTHER" id="PTHR33515">
    <property type="entry name" value="RIBOSOME-BINDING FACTOR A, CHLOROPLASTIC-RELATED"/>
    <property type="match status" value="1"/>
</dbReference>
<sequence length="128" mass="14741">MKDKRVKRLNSLLREVISEVLQKDVKNPNISKFTTITDVDMTADGRYAKIFITVMGEDEEKKDTLEALNQAAGFISVNAAKKVVLRYFPTLTFELDTSLEKHMKIDKILTDIKKEKEKEKKSLDECDE</sequence>
<gene>
    <name evidence="1" type="ORF">LCGC14_1844170</name>
</gene>
<dbReference type="GO" id="GO:0005829">
    <property type="term" value="C:cytosol"/>
    <property type="evidence" value="ECO:0007669"/>
    <property type="project" value="TreeGrafter"/>
</dbReference>
<dbReference type="InterPro" id="IPR023799">
    <property type="entry name" value="RbfA_dom_sf"/>
</dbReference>
<reference evidence="1" key="1">
    <citation type="journal article" date="2015" name="Nature">
        <title>Complex archaea that bridge the gap between prokaryotes and eukaryotes.</title>
        <authorList>
            <person name="Spang A."/>
            <person name="Saw J.H."/>
            <person name="Jorgensen S.L."/>
            <person name="Zaremba-Niedzwiedzka K."/>
            <person name="Martijn J."/>
            <person name="Lind A.E."/>
            <person name="van Eijk R."/>
            <person name="Schleper C."/>
            <person name="Guy L."/>
            <person name="Ettema T.J."/>
        </authorList>
    </citation>
    <scope>NUCLEOTIDE SEQUENCE</scope>
</reference>
<dbReference type="EMBL" id="LAZR01018424">
    <property type="protein sequence ID" value="KKL96470.1"/>
    <property type="molecule type" value="Genomic_DNA"/>
</dbReference>
<dbReference type="InterPro" id="IPR015946">
    <property type="entry name" value="KH_dom-like_a/b"/>
</dbReference>
<comment type="caution">
    <text evidence="1">The sequence shown here is derived from an EMBL/GenBank/DDBJ whole genome shotgun (WGS) entry which is preliminary data.</text>
</comment>
<evidence type="ECO:0000313" key="1">
    <source>
        <dbReference type="EMBL" id="KKL96470.1"/>
    </source>
</evidence>
<dbReference type="HAMAP" id="MF_00003">
    <property type="entry name" value="RbfA"/>
    <property type="match status" value="1"/>
</dbReference>
<dbReference type="SUPFAM" id="SSF89919">
    <property type="entry name" value="Ribosome-binding factor A, RbfA"/>
    <property type="match status" value="1"/>
</dbReference>
<dbReference type="GO" id="GO:0043024">
    <property type="term" value="F:ribosomal small subunit binding"/>
    <property type="evidence" value="ECO:0007669"/>
    <property type="project" value="TreeGrafter"/>
</dbReference>
<dbReference type="Pfam" id="PF02033">
    <property type="entry name" value="RBFA"/>
    <property type="match status" value="1"/>
</dbReference>
<dbReference type="InterPro" id="IPR020053">
    <property type="entry name" value="Ribosome-bd_factorA_CS"/>
</dbReference>
<dbReference type="PANTHER" id="PTHR33515:SF1">
    <property type="entry name" value="RIBOSOME-BINDING FACTOR A, CHLOROPLASTIC-RELATED"/>
    <property type="match status" value="1"/>
</dbReference>
<dbReference type="PROSITE" id="PS01319">
    <property type="entry name" value="RBFA"/>
    <property type="match status" value="1"/>
</dbReference>
<dbReference type="InterPro" id="IPR000238">
    <property type="entry name" value="RbfA"/>
</dbReference>
<dbReference type="AlphaFoldDB" id="A0A0F9IRW7"/>
<dbReference type="GO" id="GO:0006364">
    <property type="term" value="P:rRNA processing"/>
    <property type="evidence" value="ECO:0007669"/>
    <property type="project" value="InterPro"/>
</dbReference>